<evidence type="ECO:0000313" key="2">
    <source>
        <dbReference type="Proteomes" id="UP000054279"/>
    </source>
</evidence>
<sequence>MKGFLDANRKGYEGDASIFSLIQWYPPQVVYDDANDVARVVIDNDYFKILALPPNDICFLTFYFERLKSALYKPSARNKFPYRWPTNPYEYLYEFIPDRVLKGLKFYDIKPPSTNMEIPRVLQLLEWEEGALLEDDDLAVKFVDSVYAISDAVEGDILLCQAWNQSNRKKKLCLRIDPGVLTQGQSTTVFIAIADSV</sequence>
<accession>A0A0C9V1H3</accession>
<dbReference type="Proteomes" id="UP000054279">
    <property type="component" value="Unassembled WGS sequence"/>
</dbReference>
<name>A0A0C9V1H3_SPHS4</name>
<keyword evidence="2" id="KW-1185">Reference proteome</keyword>
<dbReference type="AlphaFoldDB" id="A0A0C9V1H3"/>
<proteinExistence type="predicted"/>
<dbReference type="EMBL" id="KN837243">
    <property type="protein sequence ID" value="KIJ31396.1"/>
    <property type="molecule type" value="Genomic_DNA"/>
</dbReference>
<dbReference type="HOGENOM" id="CLU_1384947_0_0_1"/>
<protein>
    <submittedName>
        <fullName evidence="1">Uncharacterized protein</fullName>
    </submittedName>
</protein>
<organism evidence="1 2">
    <name type="scientific">Sphaerobolus stellatus (strain SS14)</name>
    <dbReference type="NCBI Taxonomy" id="990650"/>
    <lineage>
        <taxon>Eukaryota</taxon>
        <taxon>Fungi</taxon>
        <taxon>Dikarya</taxon>
        <taxon>Basidiomycota</taxon>
        <taxon>Agaricomycotina</taxon>
        <taxon>Agaricomycetes</taxon>
        <taxon>Phallomycetidae</taxon>
        <taxon>Geastrales</taxon>
        <taxon>Sphaerobolaceae</taxon>
        <taxon>Sphaerobolus</taxon>
    </lineage>
</organism>
<reference evidence="1 2" key="1">
    <citation type="submission" date="2014-06" db="EMBL/GenBank/DDBJ databases">
        <title>Evolutionary Origins and Diversification of the Mycorrhizal Mutualists.</title>
        <authorList>
            <consortium name="DOE Joint Genome Institute"/>
            <consortium name="Mycorrhizal Genomics Consortium"/>
            <person name="Kohler A."/>
            <person name="Kuo A."/>
            <person name="Nagy L.G."/>
            <person name="Floudas D."/>
            <person name="Copeland A."/>
            <person name="Barry K.W."/>
            <person name="Cichocki N."/>
            <person name="Veneault-Fourrey C."/>
            <person name="LaButti K."/>
            <person name="Lindquist E.A."/>
            <person name="Lipzen A."/>
            <person name="Lundell T."/>
            <person name="Morin E."/>
            <person name="Murat C."/>
            <person name="Riley R."/>
            <person name="Ohm R."/>
            <person name="Sun H."/>
            <person name="Tunlid A."/>
            <person name="Henrissat B."/>
            <person name="Grigoriev I.V."/>
            <person name="Hibbett D.S."/>
            <person name="Martin F."/>
        </authorList>
    </citation>
    <scope>NUCLEOTIDE SEQUENCE [LARGE SCALE GENOMIC DNA]</scope>
    <source>
        <strain evidence="1 2">SS14</strain>
    </source>
</reference>
<evidence type="ECO:0000313" key="1">
    <source>
        <dbReference type="EMBL" id="KIJ31396.1"/>
    </source>
</evidence>
<gene>
    <name evidence="1" type="ORF">M422DRAFT_266934</name>
</gene>